<dbReference type="FunFam" id="3.10.20.90:FF:000005">
    <property type="entry name" value="Polyubiquitin 11"/>
    <property type="match status" value="1"/>
</dbReference>
<evidence type="ECO:0000256" key="1">
    <source>
        <dbReference type="ARBA" id="ARBA00008430"/>
    </source>
</evidence>
<feature type="region of interest" description="Disordered" evidence="7">
    <location>
        <begin position="1341"/>
        <end position="1364"/>
    </location>
</feature>
<dbReference type="InterPro" id="IPR029071">
    <property type="entry name" value="Ubiquitin-like_domsf"/>
</dbReference>
<dbReference type="Pfam" id="PF00271">
    <property type="entry name" value="Helicase_C"/>
    <property type="match status" value="1"/>
</dbReference>
<evidence type="ECO:0000256" key="5">
    <source>
        <dbReference type="ARBA" id="ARBA00022806"/>
    </source>
</evidence>
<reference evidence="11" key="1">
    <citation type="submission" date="2021-02" db="EMBL/GenBank/DDBJ databases">
        <authorList>
            <person name="Nowell W R."/>
        </authorList>
    </citation>
    <scope>NUCLEOTIDE SEQUENCE</scope>
</reference>
<dbReference type="InterPro" id="IPR014001">
    <property type="entry name" value="Helicase_ATP-bd"/>
</dbReference>
<evidence type="ECO:0000256" key="2">
    <source>
        <dbReference type="ARBA" id="ARBA00022499"/>
    </source>
</evidence>
<keyword evidence="5" id="KW-0347">Helicase</keyword>
<dbReference type="EMBL" id="CAJNYT010003636">
    <property type="protein sequence ID" value="CAF3586007.1"/>
    <property type="molecule type" value="Genomic_DNA"/>
</dbReference>
<dbReference type="PROSITE" id="PS51194">
    <property type="entry name" value="HELICASE_CTER"/>
    <property type="match status" value="1"/>
</dbReference>
<dbReference type="GO" id="GO:0003676">
    <property type="term" value="F:nucleic acid binding"/>
    <property type="evidence" value="ECO:0007669"/>
    <property type="project" value="InterPro"/>
</dbReference>
<dbReference type="InterPro" id="IPR001650">
    <property type="entry name" value="Helicase_C-like"/>
</dbReference>
<dbReference type="SMART" id="SM00490">
    <property type="entry name" value="HELICc"/>
    <property type="match status" value="1"/>
</dbReference>
<dbReference type="GO" id="GO:0016787">
    <property type="term" value="F:hydrolase activity"/>
    <property type="evidence" value="ECO:0007669"/>
    <property type="project" value="UniProtKB-KW"/>
</dbReference>
<feature type="compositionally biased region" description="Basic residues" evidence="7">
    <location>
        <begin position="1345"/>
        <end position="1358"/>
    </location>
</feature>
<sequence>MNKEISRFIEFLLDTEATSELSFIEATANKCHLYCKRNKSIFEKIVKEKFQQWKNYYQKEECALAARLTINAGNELSDNESESESDQESSSDDEENKPSQQPVHKQDQTFKSVKHADIYIDPCSQCKRLLQFLYYCQQHSNDMADLYFHTLENCVRNENENLSAVALQQIALHISDEEEVSQRLLNCLPANQSSSAAPKIHQPILKTIQSLIARKKTNQNILTMMSSDDFDILYPYRARFLDLHREFRDSMHYFIDGDSFLLSIAHHINVDLNAYYGNTLHVVFIIERILQTLFNQAQQCNYTLIFFDCHYYLYENEKSILNILRACLIAHVFYNINQYGSAKVRQFSSWIDAEYVKFIREEKPLFIFYHDMSSVDVCNNSVLSKATLRELIYVYRLFGNYHQYYLECSLYLMNKLILTDTVVKCFQIKFTERCSQTQLQTTIRLVLSSHQTNIILDKDDAIKLEKLITNQDDARLFFYLKTIMTFIRKESNDQTKKENLFNLLSPLLVLHVALLIRLSLIDRHIPINFPSITFSSMFSQSMIQFQQQLAICLSSYVSDLSYSKVADIFDGRLFAFTLYQLKESSSKIRFDSDTMNIIKQCLSLLNISMPENLFHNIVNQLIQSNHIIFSTLATDEQSVSMEKKKIAKISNAFIDTYLAPIMSKSDQWTFEFTDPDDSSLARYEGKYHWHVYKEVGDALSRIRNNDDDNKNTTKYRLRTRTEQRFFAYFTLYGKSLTSRDVRDNQLQIVYPATSSNTSNSEELDLNRVASASGDKKKGKGKQAVHQTKAEKIIEENKQRKLDKSIGSERDQVTNVEVLLKQIPLGDYSKAIEIIDESLPNFKTPVNRIELLKQKFRLQRKYLKLLKQKNVLSVEEKFKLDYLKIDFFGTMTEMAHIENTADVFNQKREYLEELVDDSSLDREKWYRFQMEKINSRLPRHEQGLPDDRVPDFIPDKWQIEFLDAVDKHQSVIIVAPTASGKTYASYYAMNKVVKDQNDPNGICVYIAPTKALVNQVAATIYSKFGPIFGIFTRDFRRNMNECRILVTVPQCMEILLLSPNHQRWCKRIKYAIFDEIHCMSGEIGSDVWEKTMLLINCPMIGLSATVNNGEEMCQWIEHVEEQRSKIFKTPKPRRVCFIIHHERMADLNKYLYSNRELHPIHPIGVMNAKQLITRGVPKDFSLSPYETLQLNDAMKTFPNDTKNNEMKPNSIPTLTEYFSPDWVIERSRCNNYSRLVCKQFNDLIENKESSCIDSIATSLKPITSKDIQYPEPKAMSSLIIDFILTLKEKNLLPCMVFSDNRLLCEQMATSIAEYFENLEIELRETKYKAQIESLKNRIETMEQLKKKSKPKKPTKPKKRNHDDNETIELEMPEEEINDYIILSGHEQQLLDGILDEGTLANRNGCDRELVDDLLERASSENPKLVGYIRRGVAYHHAGLNNKGRVAVEALFRNRYVQVVFSTATLALGIHMPTKTVAFVRDSIYLDALQYRQSSGRAGRRGFDVQGHVVFVDIPLPKVSHLITSAIPNIRAHFPTSVTFLLRLLHLCSTAKDSTDAINRSLITLQCPLLSQSSLNQNLIDIQTRFHSLFTLDFLYRLNLIDRHGNLIGLAGLLTHLHYHEPANILLVYLMDTRYFHIVEDGVGIMTVFAYLFTYMPWLITRNEYANLTDIRRENKFNSKLFLPPVSKEFRKRVDMYNSIVKDVYGCYIENVTKYLRSMKTDREETLPFSNISFSEQSDYDDGTFEYNLHHHQSQQINNPSISPFASLSGLTHERFMSNYNATIGSWDLAYNLDFSPKLVPYVDIDCRDHTNTAYHLNSYALDFFKQGSEKSLIAENELSPGDTYNLLFDIHLVLSSVKTSLESLSTVNQQISSMQIFVKTLTGKTITLEVEAQDTIENVKAKIQEKEGIPPDQQRLIFAGKQLEDGRTLQDYNIQKEATLHLVLRLRGGMQIFVKTLTGKTITLEVEAQDTIENVKAKIQQKEDIPPDQQRLIFAGKQLEDGRTLQDYNIQKEATLHLVLRLRGGMQIFLKTLTGKTIALEVEAHDTIENVKAKIQQKEDIPPDQQRLIFAGKQLEDGRTLQDYSIQQGATLHLLIRLPGGK</sequence>
<feature type="domain" description="Ubiquitin-like" evidence="8">
    <location>
        <begin position="1949"/>
        <end position="2024"/>
    </location>
</feature>
<dbReference type="PANTHER" id="PTHR44533:SF4">
    <property type="entry name" value="DEAD_H RNA HELICASE, PUTATIVE-RELATED"/>
    <property type="match status" value="1"/>
</dbReference>
<dbReference type="Pfam" id="PF26076">
    <property type="entry name" value="WHD_DDX60"/>
    <property type="match status" value="1"/>
</dbReference>
<evidence type="ECO:0000313" key="11">
    <source>
        <dbReference type="EMBL" id="CAF3586007.1"/>
    </source>
</evidence>
<dbReference type="InterPro" id="IPR052431">
    <property type="entry name" value="SKI2_subfamily_helicases"/>
</dbReference>
<dbReference type="PRINTS" id="PR00348">
    <property type="entry name" value="UBIQUITIN"/>
</dbReference>
<dbReference type="Pfam" id="PF00270">
    <property type="entry name" value="DEAD"/>
    <property type="match status" value="1"/>
</dbReference>
<dbReference type="InterPro" id="IPR027417">
    <property type="entry name" value="P-loop_NTPase"/>
</dbReference>
<dbReference type="Gene3D" id="3.40.50.300">
    <property type="entry name" value="P-loop containing nucleotide triphosphate hydrolases"/>
    <property type="match status" value="2"/>
</dbReference>
<dbReference type="PROSITE" id="PS00299">
    <property type="entry name" value="UBIQUITIN_1"/>
    <property type="match status" value="1"/>
</dbReference>
<evidence type="ECO:0000256" key="7">
    <source>
        <dbReference type="SAM" id="MobiDB-lite"/>
    </source>
</evidence>
<evidence type="ECO:0000313" key="12">
    <source>
        <dbReference type="Proteomes" id="UP000663872"/>
    </source>
</evidence>
<dbReference type="InterPro" id="IPR019956">
    <property type="entry name" value="Ubiquitin_dom"/>
</dbReference>
<organism evidence="11 12">
    <name type="scientific">Rotaria socialis</name>
    <dbReference type="NCBI Taxonomy" id="392032"/>
    <lineage>
        <taxon>Eukaryota</taxon>
        <taxon>Metazoa</taxon>
        <taxon>Spiralia</taxon>
        <taxon>Gnathifera</taxon>
        <taxon>Rotifera</taxon>
        <taxon>Eurotatoria</taxon>
        <taxon>Bdelloidea</taxon>
        <taxon>Philodinida</taxon>
        <taxon>Philodinidae</taxon>
        <taxon>Rotaria</taxon>
    </lineage>
</organism>
<comment type="caution">
    <text evidence="11">The sequence shown here is derived from an EMBL/GenBank/DDBJ whole genome shotgun (WGS) entry which is preliminary data.</text>
</comment>
<dbReference type="CDD" id="cd01803">
    <property type="entry name" value="Ubl_ubiquitin"/>
    <property type="match status" value="3"/>
</dbReference>
<feature type="region of interest" description="Disordered" evidence="7">
    <location>
        <begin position="74"/>
        <end position="109"/>
    </location>
</feature>
<dbReference type="InterPro" id="IPR059032">
    <property type="entry name" value="WHD_DDX60"/>
</dbReference>
<dbReference type="PANTHER" id="PTHR44533">
    <property type="entry name" value="DEAD/H RNA HELICASE, PUTATIVE-RELATED"/>
    <property type="match status" value="1"/>
</dbReference>
<dbReference type="PROSITE" id="PS51192">
    <property type="entry name" value="HELICASE_ATP_BIND_1"/>
    <property type="match status" value="1"/>
</dbReference>
<dbReference type="SMART" id="SM00487">
    <property type="entry name" value="DEXDc"/>
    <property type="match status" value="1"/>
</dbReference>
<dbReference type="Pfam" id="PF00240">
    <property type="entry name" value="ubiquitin"/>
    <property type="match status" value="3"/>
</dbReference>
<feature type="compositionally biased region" description="Acidic residues" evidence="7">
    <location>
        <begin position="77"/>
        <end position="95"/>
    </location>
</feature>
<feature type="domain" description="Helicase ATP-binding" evidence="9">
    <location>
        <begin position="961"/>
        <end position="1123"/>
    </location>
</feature>
<keyword evidence="2" id="KW-1017">Isopeptide bond</keyword>
<comment type="similarity">
    <text evidence="1">Belongs to the ubiquitin family.</text>
</comment>
<dbReference type="Gene3D" id="3.10.20.90">
    <property type="entry name" value="Phosphatidylinositol 3-kinase Catalytic Subunit, Chain A, domain 1"/>
    <property type="match status" value="3"/>
</dbReference>
<dbReference type="GO" id="GO:0005524">
    <property type="term" value="F:ATP binding"/>
    <property type="evidence" value="ECO:0007669"/>
    <property type="project" value="UniProtKB-KW"/>
</dbReference>
<dbReference type="GO" id="GO:0005737">
    <property type="term" value="C:cytoplasm"/>
    <property type="evidence" value="ECO:0007669"/>
    <property type="project" value="TreeGrafter"/>
</dbReference>
<dbReference type="InterPro" id="IPR011545">
    <property type="entry name" value="DEAD/DEAH_box_helicase_dom"/>
</dbReference>
<evidence type="ECO:0000256" key="3">
    <source>
        <dbReference type="ARBA" id="ARBA00022741"/>
    </source>
</evidence>
<dbReference type="SMART" id="SM00213">
    <property type="entry name" value="UBQ"/>
    <property type="match status" value="3"/>
</dbReference>
<dbReference type="Proteomes" id="UP000663872">
    <property type="component" value="Unassembled WGS sequence"/>
</dbReference>
<evidence type="ECO:0000259" key="8">
    <source>
        <dbReference type="PROSITE" id="PS50053"/>
    </source>
</evidence>
<evidence type="ECO:0000256" key="6">
    <source>
        <dbReference type="ARBA" id="ARBA00022840"/>
    </source>
</evidence>
<accession>A0A818MHJ8</accession>
<dbReference type="FunFam" id="3.40.50.300:FF:001039">
    <property type="entry name" value="ATP-dependent RNA helicase DDX60"/>
    <property type="match status" value="1"/>
</dbReference>
<feature type="domain" description="Ubiquitin-like" evidence="8">
    <location>
        <begin position="1873"/>
        <end position="1948"/>
    </location>
</feature>
<dbReference type="FunFam" id="3.10.20.90:FF:000009">
    <property type="entry name" value="Ubiquitin-60S ribosomal protein"/>
    <property type="match status" value="2"/>
</dbReference>
<keyword evidence="6" id="KW-0067">ATP-binding</keyword>
<gene>
    <name evidence="11" type="ORF">GRG538_LOCUS21953</name>
</gene>
<feature type="domain" description="Helicase C-terminal" evidence="10">
    <location>
        <begin position="1374"/>
        <end position="1540"/>
    </location>
</feature>
<feature type="domain" description="Ubiquitin-like" evidence="8">
    <location>
        <begin position="2025"/>
        <end position="2100"/>
    </location>
</feature>
<dbReference type="InterPro" id="IPR019954">
    <property type="entry name" value="Ubiquitin_CS"/>
</dbReference>
<evidence type="ECO:0000256" key="4">
    <source>
        <dbReference type="ARBA" id="ARBA00022801"/>
    </source>
</evidence>
<keyword evidence="3" id="KW-0547">Nucleotide-binding</keyword>
<evidence type="ECO:0000259" key="9">
    <source>
        <dbReference type="PROSITE" id="PS51192"/>
    </source>
</evidence>
<proteinExistence type="inferred from homology"/>
<keyword evidence="4" id="KW-0378">Hydrolase</keyword>
<name>A0A818MHJ8_9BILA</name>
<evidence type="ECO:0000259" key="10">
    <source>
        <dbReference type="PROSITE" id="PS51194"/>
    </source>
</evidence>
<dbReference type="GO" id="GO:0004386">
    <property type="term" value="F:helicase activity"/>
    <property type="evidence" value="ECO:0007669"/>
    <property type="project" value="UniProtKB-KW"/>
</dbReference>
<protein>
    <submittedName>
        <fullName evidence="11">Uncharacterized protein</fullName>
    </submittedName>
</protein>
<dbReference type="PROSITE" id="PS50053">
    <property type="entry name" value="UBIQUITIN_2"/>
    <property type="match status" value="3"/>
</dbReference>
<dbReference type="SUPFAM" id="SSF52540">
    <property type="entry name" value="P-loop containing nucleoside triphosphate hydrolases"/>
    <property type="match status" value="1"/>
</dbReference>
<dbReference type="SUPFAM" id="SSF54236">
    <property type="entry name" value="Ubiquitin-like"/>
    <property type="match status" value="3"/>
</dbReference>
<dbReference type="InterPro" id="IPR000626">
    <property type="entry name" value="Ubiquitin-like_dom"/>
</dbReference>